<organism evidence="3 4">
    <name type="scientific">Vitreoscilla massiliensis</name>
    <dbReference type="NCBI Taxonomy" id="1689272"/>
    <lineage>
        <taxon>Bacteria</taxon>
        <taxon>Pseudomonadati</taxon>
        <taxon>Pseudomonadota</taxon>
        <taxon>Betaproteobacteria</taxon>
        <taxon>Neisseriales</taxon>
        <taxon>Neisseriaceae</taxon>
        <taxon>Vitreoscilla</taxon>
    </lineage>
</organism>
<dbReference type="InterPro" id="IPR006076">
    <property type="entry name" value="FAD-dep_OxRdtase"/>
</dbReference>
<proteinExistence type="predicted"/>
<dbReference type="EMBL" id="CP091511">
    <property type="protein sequence ID" value="UOO89986.1"/>
    <property type="molecule type" value="Genomic_DNA"/>
</dbReference>
<dbReference type="Gene3D" id="3.30.9.10">
    <property type="entry name" value="D-Amino Acid Oxidase, subunit A, domain 2"/>
    <property type="match status" value="1"/>
</dbReference>
<dbReference type="PANTHER" id="PTHR13847">
    <property type="entry name" value="SARCOSINE DEHYDROGENASE-RELATED"/>
    <property type="match status" value="1"/>
</dbReference>
<dbReference type="InterPro" id="IPR036188">
    <property type="entry name" value="FAD/NAD-bd_sf"/>
</dbReference>
<dbReference type="Pfam" id="PF01266">
    <property type="entry name" value="DAO"/>
    <property type="match status" value="1"/>
</dbReference>
<keyword evidence="1" id="KW-0560">Oxidoreductase</keyword>
<reference evidence="3 4" key="1">
    <citation type="journal article" date="2022" name="Res Sq">
        <title>Evolution of multicellular longitudinally dividing oral cavity symbionts (Neisseriaceae).</title>
        <authorList>
            <person name="Nyongesa S."/>
            <person name="Weber P."/>
            <person name="Bernet E."/>
            <person name="Pullido F."/>
            <person name="Nieckarz M."/>
            <person name="Delaby M."/>
            <person name="Nieves C."/>
            <person name="Viehboeck T."/>
            <person name="Krause N."/>
            <person name="Rivera-Millot A."/>
            <person name="Nakamura A."/>
            <person name="Vischer N."/>
            <person name="VanNieuwenhze M."/>
            <person name="Brun Y."/>
            <person name="Cava F."/>
            <person name="Bulgheresi S."/>
            <person name="Veyrier F."/>
        </authorList>
    </citation>
    <scope>NUCLEOTIDE SEQUENCE [LARGE SCALE GENOMIC DNA]</scope>
    <source>
        <strain evidence="3 4">SN4</strain>
    </source>
</reference>
<evidence type="ECO:0000256" key="1">
    <source>
        <dbReference type="ARBA" id="ARBA00023002"/>
    </source>
</evidence>
<sequence>MKLAPSSPLKRSHWMQQTTYQTDAVQTLTQATTADIAILGGGFVGLWTAITIKEQQPDADVVIIEQDICGGGASGRNGGFVMSWWPKISSLQSFCSQEQALFLAHSAERAIGELGEFCAQHRIDAHFLQKGWLWTATSAAHVNSWASTIAACKQLGVSPFEELSAQEVARRTGSNVHLAGVFEASNATVQPALLVRGMRQVALSLGVRIYEHTAATAIHPGKPVTITTEQGQLSCQQLVLASNAWAVCIPQLRSLIVPVNSSIAVTEAMPQQLAQQGWSGGESITDSQLLVNYYRTTHDGRIAFGKGTGAIMYGERIGEVFSEHAASIKLTEEQCRLTYPQLGQIQFSDAWSGPIDRTYDSLPVFGQLHGQDNIHFGIGWSGNGVGPSRIGGRILASLALGQKNQWSECALVNRQVRHFPAEPIRYWGGTLVRNAVMRKEAQEMAGKTPSWKDVMLAKFAPAGLEDKSV</sequence>
<gene>
    <name evidence="3" type="ORF">LVJ82_03080</name>
</gene>
<evidence type="ECO:0000313" key="4">
    <source>
        <dbReference type="Proteomes" id="UP000832011"/>
    </source>
</evidence>
<dbReference type="Proteomes" id="UP000832011">
    <property type="component" value="Chromosome"/>
</dbReference>
<evidence type="ECO:0000313" key="3">
    <source>
        <dbReference type="EMBL" id="UOO89986.1"/>
    </source>
</evidence>
<accession>A0ABY4E2J7</accession>
<keyword evidence="4" id="KW-1185">Reference proteome</keyword>
<feature type="domain" description="FAD dependent oxidoreductase" evidence="2">
    <location>
        <begin position="35"/>
        <end position="398"/>
    </location>
</feature>
<dbReference type="SUPFAM" id="SSF51905">
    <property type="entry name" value="FAD/NAD(P)-binding domain"/>
    <property type="match status" value="1"/>
</dbReference>
<evidence type="ECO:0000259" key="2">
    <source>
        <dbReference type="Pfam" id="PF01266"/>
    </source>
</evidence>
<name>A0ABY4E2J7_9NEIS</name>
<protein>
    <submittedName>
        <fullName evidence="3">FAD-binding oxidoreductase</fullName>
    </submittedName>
</protein>
<dbReference type="PANTHER" id="PTHR13847:SF285">
    <property type="entry name" value="FAD DEPENDENT OXIDOREDUCTASE DOMAIN-CONTAINING PROTEIN"/>
    <property type="match status" value="1"/>
</dbReference>
<dbReference type="Gene3D" id="3.50.50.60">
    <property type="entry name" value="FAD/NAD(P)-binding domain"/>
    <property type="match status" value="1"/>
</dbReference>
<dbReference type="RefSeq" id="WP_058356109.1">
    <property type="nucleotide sequence ID" value="NZ_CABKVG010000008.1"/>
</dbReference>